<name>A0A131YBI1_RHIAP</name>
<dbReference type="AlphaFoldDB" id="A0A131YBI1"/>
<reference evidence="1" key="1">
    <citation type="journal article" date="2016" name="Ticks Tick Borne Dis.">
        <title>De novo assembly and annotation of the salivary gland transcriptome of Rhipicephalus appendiculatus male and female ticks during blood feeding.</title>
        <authorList>
            <person name="de Castro M.H."/>
            <person name="de Klerk D."/>
            <person name="Pienaar R."/>
            <person name="Latif A.A."/>
            <person name="Rees D.J."/>
            <person name="Mans B.J."/>
        </authorList>
    </citation>
    <scope>NUCLEOTIDE SEQUENCE</scope>
    <source>
        <tissue evidence="1">Salivary glands</tissue>
    </source>
</reference>
<sequence length="108" mass="12385">MPFSLPVLPCAAAKKIPLLNNFESNRPTCKPLANIRFTTQDEDKKRNHELLSNALVVHLSFRCVLRRIQNESVPTMMSVNFLTLLFWCGSVKNTLSALFHDYEGERHI</sequence>
<evidence type="ECO:0000313" key="1">
    <source>
        <dbReference type="EMBL" id="JAP75832.1"/>
    </source>
</evidence>
<dbReference type="EMBL" id="GEDV01012725">
    <property type="protein sequence ID" value="JAP75832.1"/>
    <property type="molecule type" value="Transcribed_RNA"/>
</dbReference>
<accession>A0A131YBI1</accession>
<protein>
    <submittedName>
        <fullName evidence="1">Uncharacterized protein</fullName>
    </submittedName>
</protein>
<organism evidence="1">
    <name type="scientific">Rhipicephalus appendiculatus</name>
    <name type="common">Brown ear tick</name>
    <dbReference type="NCBI Taxonomy" id="34631"/>
    <lineage>
        <taxon>Eukaryota</taxon>
        <taxon>Metazoa</taxon>
        <taxon>Ecdysozoa</taxon>
        <taxon>Arthropoda</taxon>
        <taxon>Chelicerata</taxon>
        <taxon>Arachnida</taxon>
        <taxon>Acari</taxon>
        <taxon>Parasitiformes</taxon>
        <taxon>Ixodida</taxon>
        <taxon>Ixodoidea</taxon>
        <taxon>Ixodidae</taxon>
        <taxon>Rhipicephalinae</taxon>
        <taxon>Rhipicephalus</taxon>
        <taxon>Rhipicephalus</taxon>
    </lineage>
</organism>
<proteinExistence type="predicted"/>